<organism evidence="1 2">
    <name type="scientific">Shimia sagamensis</name>
    <dbReference type="NCBI Taxonomy" id="1566352"/>
    <lineage>
        <taxon>Bacteria</taxon>
        <taxon>Pseudomonadati</taxon>
        <taxon>Pseudomonadota</taxon>
        <taxon>Alphaproteobacteria</taxon>
        <taxon>Rhodobacterales</taxon>
        <taxon>Roseobacteraceae</taxon>
    </lineage>
</organism>
<dbReference type="RefSeq" id="WP_283428087.1">
    <property type="nucleotide sequence ID" value="NZ_FXTY01000019.1"/>
</dbReference>
<dbReference type="EMBL" id="FXTY01000019">
    <property type="protein sequence ID" value="SMP36749.1"/>
    <property type="molecule type" value="Genomic_DNA"/>
</dbReference>
<gene>
    <name evidence="1" type="ORF">SAMN06265373_1195</name>
</gene>
<name>A0ABY1PMH4_9RHOB</name>
<sequence length="180" mass="20450">MEVYKLESPFGLTKLKPVESNGDKLYSASNFKAKNVACVVSQESTFLDVMFGFENLGFEVACSSSLEATFKTVSEDPEEWAMVVVRLDQPLDEERLESYVRLLRMMDVRIPVMVMLQRGKSPQNSSYPKLYADCVVGEPRSAKDLSTALKVAVGANMRWGSRFDDFRRESVNRLCRPRQK</sequence>
<evidence type="ECO:0000313" key="1">
    <source>
        <dbReference type="EMBL" id="SMP36749.1"/>
    </source>
</evidence>
<keyword evidence="2" id="KW-1185">Reference proteome</keyword>
<dbReference type="Proteomes" id="UP001157961">
    <property type="component" value="Unassembled WGS sequence"/>
</dbReference>
<protein>
    <recommendedName>
        <fullName evidence="3">Response regulatory domain-containing protein</fullName>
    </recommendedName>
</protein>
<reference evidence="1 2" key="1">
    <citation type="submission" date="2017-05" db="EMBL/GenBank/DDBJ databases">
        <authorList>
            <person name="Varghese N."/>
            <person name="Submissions S."/>
        </authorList>
    </citation>
    <scope>NUCLEOTIDE SEQUENCE [LARGE SCALE GENOMIC DNA]</scope>
    <source>
        <strain evidence="1 2">DSM 29734</strain>
    </source>
</reference>
<evidence type="ECO:0000313" key="2">
    <source>
        <dbReference type="Proteomes" id="UP001157961"/>
    </source>
</evidence>
<proteinExistence type="predicted"/>
<comment type="caution">
    <text evidence="1">The sequence shown here is derived from an EMBL/GenBank/DDBJ whole genome shotgun (WGS) entry which is preliminary data.</text>
</comment>
<accession>A0ABY1PMH4</accession>
<evidence type="ECO:0008006" key="3">
    <source>
        <dbReference type="Google" id="ProtNLM"/>
    </source>
</evidence>